<evidence type="ECO:0000313" key="4">
    <source>
        <dbReference type="Proteomes" id="UP000714275"/>
    </source>
</evidence>
<evidence type="ECO:0000256" key="1">
    <source>
        <dbReference type="SAM" id="MobiDB-lite"/>
    </source>
</evidence>
<comment type="caution">
    <text evidence="3">The sequence shown here is derived from an EMBL/GenBank/DDBJ whole genome shotgun (WGS) entry which is preliminary data.</text>
</comment>
<protein>
    <submittedName>
        <fullName evidence="3">Uncharacterized protein</fullName>
    </submittedName>
</protein>
<feature type="compositionally biased region" description="Basic and acidic residues" evidence="1">
    <location>
        <begin position="18"/>
        <end position="28"/>
    </location>
</feature>
<sequence>MSPADDRPIAGMYSEAPTHAEDRGDKHAGVANRDMSDAIFLIVMYMLTPFRAYLVQENLLSALRFQRLSEPEQPPSAI</sequence>
<accession>A0A9P6ZX49</accession>
<feature type="transmembrane region" description="Helical" evidence="2">
    <location>
        <begin position="38"/>
        <end position="55"/>
    </location>
</feature>
<dbReference type="AlphaFoldDB" id="A0A9P6ZX49"/>
<evidence type="ECO:0000313" key="3">
    <source>
        <dbReference type="EMBL" id="KAG1777762.1"/>
    </source>
</evidence>
<dbReference type="Proteomes" id="UP000714275">
    <property type="component" value="Unassembled WGS sequence"/>
</dbReference>
<keyword evidence="4" id="KW-1185">Reference proteome</keyword>
<dbReference type="EMBL" id="JABBWD010000019">
    <property type="protein sequence ID" value="KAG1777762.1"/>
    <property type="molecule type" value="Genomic_DNA"/>
</dbReference>
<organism evidence="3 4">
    <name type="scientific">Suillus placidus</name>
    <dbReference type="NCBI Taxonomy" id="48579"/>
    <lineage>
        <taxon>Eukaryota</taxon>
        <taxon>Fungi</taxon>
        <taxon>Dikarya</taxon>
        <taxon>Basidiomycota</taxon>
        <taxon>Agaricomycotina</taxon>
        <taxon>Agaricomycetes</taxon>
        <taxon>Agaricomycetidae</taxon>
        <taxon>Boletales</taxon>
        <taxon>Suillineae</taxon>
        <taxon>Suillaceae</taxon>
        <taxon>Suillus</taxon>
    </lineage>
</organism>
<evidence type="ECO:0000256" key="2">
    <source>
        <dbReference type="SAM" id="Phobius"/>
    </source>
</evidence>
<name>A0A9P6ZX49_9AGAM</name>
<keyword evidence="2" id="KW-0812">Transmembrane</keyword>
<keyword evidence="2" id="KW-1133">Transmembrane helix</keyword>
<proteinExistence type="predicted"/>
<keyword evidence="2" id="KW-0472">Membrane</keyword>
<feature type="region of interest" description="Disordered" evidence="1">
    <location>
        <begin position="1"/>
        <end position="29"/>
    </location>
</feature>
<reference evidence="3" key="1">
    <citation type="journal article" date="2020" name="New Phytol.">
        <title>Comparative genomics reveals dynamic genome evolution in host specialist ectomycorrhizal fungi.</title>
        <authorList>
            <person name="Lofgren L.A."/>
            <person name="Nguyen N.H."/>
            <person name="Vilgalys R."/>
            <person name="Ruytinx J."/>
            <person name="Liao H.L."/>
            <person name="Branco S."/>
            <person name="Kuo A."/>
            <person name="LaButti K."/>
            <person name="Lipzen A."/>
            <person name="Andreopoulos W."/>
            <person name="Pangilinan J."/>
            <person name="Riley R."/>
            <person name="Hundley H."/>
            <person name="Na H."/>
            <person name="Barry K."/>
            <person name="Grigoriev I.V."/>
            <person name="Stajich J.E."/>
            <person name="Kennedy P.G."/>
        </authorList>
    </citation>
    <scope>NUCLEOTIDE SEQUENCE</scope>
    <source>
        <strain evidence="3">DOB743</strain>
    </source>
</reference>
<gene>
    <name evidence="3" type="ORF">EV702DRAFT_1196973</name>
</gene>